<evidence type="ECO:0000313" key="2">
    <source>
        <dbReference type="Proteomes" id="UP001054889"/>
    </source>
</evidence>
<evidence type="ECO:0000313" key="1">
    <source>
        <dbReference type="EMBL" id="GJM98352.1"/>
    </source>
</evidence>
<comment type="caution">
    <text evidence="1">The sequence shown here is derived from an EMBL/GenBank/DDBJ whole genome shotgun (WGS) entry which is preliminary data.</text>
</comment>
<reference evidence="1" key="2">
    <citation type="submission" date="2021-12" db="EMBL/GenBank/DDBJ databases">
        <title>Resequencing data analysis of finger millet.</title>
        <authorList>
            <person name="Hatakeyama M."/>
            <person name="Aluri S."/>
            <person name="Balachadran M.T."/>
            <person name="Sivarajan S.R."/>
            <person name="Poveda L."/>
            <person name="Shimizu-Inatsugi R."/>
            <person name="Schlapbach R."/>
            <person name="Sreeman S.M."/>
            <person name="Shimizu K.K."/>
        </authorList>
    </citation>
    <scope>NUCLEOTIDE SEQUENCE</scope>
</reference>
<proteinExistence type="predicted"/>
<organism evidence="1 2">
    <name type="scientific">Eleusine coracana subsp. coracana</name>
    <dbReference type="NCBI Taxonomy" id="191504"/>
    <lineage>
        <taxon>Eukaryota</taxon>
        <taxon>Viridiplantae</taxon>
        <taxon>Streptophyta</taxon>
        <taxon>Embryophyta</taxon>
        <taxon>Tracheophyta</taxon>
        <taxon>Spermatophyta</taxon>
        <taxon>Magnoliopsida</taxon>
        <taxon>Liliopsida</taxon>
        <taxon>Poales</taxon>
        <taxon>Poaceae</taxon>
        <taxon>PACMAD clade</taxon>
        <taxon>Chloridoideae</taxon>
        <taxon>Cynodonteae</taxon>
        <taxon>Eleusininae</taxon>
        <taxon>Eleusine</taxon>
    </lineage>
</organism>
<dbReference type="Proteomes" id="UP001054889">
    <property type="component" value="Unassembled WGS sequence"/>
</dbReference>
<dbReference type="PANTHER" id="PTHR44013">
    <property type="entry name" value="ZINC-TYPE ALCOHOL DEHYDROGENASE-LIKE PROTEIN C16A3.02C"/>
    <property type="match status" value="1"/>
</dbReference>
<keyword evidence="2" id="KW-1185">Reference proteome</keyword>
<dbReference type="Pfam" id="PF13602">
    <property type="entry name" value="ADH_zinc_N_2"/>
    <property type="match status" value="1"/>
</dbReference>
<sequence>MAEKGIVVDVTPTLAAAAKSFLQKVTFAKKRMVPLVLMPKKEEMEWLVDMTKQGKLKTVIDSTYPLSRAQEAWAKSMEGHATGNIVVEMGGAE</sequence>
<dbReference type="EMBL" id="BQKI01000007">
    <property type="protein sequence ID" value="GJM98352.1"/>
    <property type="molecule type" value="Genomic_DNA"/>
</dbReference>
<dbReference type="Gene3D" id="3.40.50.720">
    <property type="entry name" value="NAD(P)-binding Rossmann-like Domain"/>
    <property type="match status" value="1"/>
</dbReference>
<accession>A0AAV5CJU4</accession>
<dbReference type="Gene3D" id="3.90.180.10">
    <property type="entry name" value="Medium-chain alcohol dehydrogenases, catalytic domain"/>
    <property type="match status" value="1"/>
</dbReference>
<dbReference type="AlphaFoldDB" id="A0AAV5CJU4"/>
<dbReference type="InterPro" id="IPR052733">
    <property type="entry name" value="Chloroplast_QOR"/>
</dbReference>
<protein>
    <submittedName>
        <fullName evidence="1">Uncharacterized protein</fullName>
    </submittedName>
</protein>
<name>A0AAV5CJU4_ELECO</name>
<gene>
    <name evidence="1" type="primary">ga15354</name>
    <name evidence="1" type="ORF">PR202_ga15354</name>
</gene>
<dbReference type="PANTHER" id="PTHR44013:SF3">
    <property type="entry name" value="OS09G0503100 PROTEIN"/>
    <property type="match status" value="1"/>
</dbReference>
<reference evidence="1" key="1">
    <citation type="journal article" date="2018" name="DNA Res.">
        <title>Multiple hybrid de novo genome assembly of finger millet, an orphan allotetraploid crop.</title>
        <authorList>
            <person name="Hatakeyama M."/>
            <person name="Aluri S."/>
            <person name="Balachadran M.T."/>
            <person name="Sivarajan S.R."/>
            <person name="Patrignani A."/>
            <person name="Gruter S."/>
            <person name="Poveda L."/>
            <person name="Shimizu-Inatsugi R."/>
            <person name="Baeten J."/>
            <person name="Francoijs K.J."/>
            <person name="Nataraja K.N."/>
            <person name="Reddy Y.A.N."/>
            <person name="Phadnis S."/>
            <person name="Ravikumar R.L."/>
            <person name="Schlapbach R."/>
            <person name="Sreeman S.M."/>
            <person name="Shimizu K.K."/>
        </authorList>
    </citation>
    <scope>NUCLEOTIDE SEQUENCE</scope>
</reference>